<evidence type="ECO:0000313" key="2">
    <source>
        <dbReference type="EMBL" id="ABG82347.1"/>
    </source>
</evidence>
<dbReference type="eggNOG" id="COG3773">
    <property type="taxonomic scope" value="Bacteria"/>
</dbReference>
<proteinExistence type="predicted"/>
<dbReference type="InterPro" id="IPR042047">
    <property type="entry name" value="SleB_dom1"/>
</dbReference>
<dbReference type="AlphaFoldDB" id="A0A0H2YPE5"/>
<dbReference type="Pfam" id="PF07486">
    <property type="entry name" value="Hydrolase_2"/>
    <property type="match status" value="1"/>
</dbReference>
<name>A0A0H2YPE5_CLOP1</name>
<dbReference type="RefSeq" id="WP_003457891.1">
    <property type="nucleotide sequence ID" value="NC_008261.1"/>
</dbReference>
<dbReference type="Gene3D" id="1.10.10.2520">
    <property type="entry name" value="Cell wall hydrolase SleB, domain 1"/>
    <property type="match status" value="1"/>
</dbReference>
<dbReference type="Gene3D" id="6.20.240.60">
    <property type="match status" value="1"/>
</dbReference>
<dbReference type="InterPro" id="IPR011105">
    <property type="entry name" value="Cell_wall_hydrolase_SleB"/>
</dbReference>
<protein>
    <submittedName>
        <fullName evidence="2">Spore-cortex-lytic enzyme</fullName>
    </submittedName>
</protein>
<dbReference type="GeneID" id="93001060"/>
<accession>A0A0H2YPE5</accession>
<dbReference type="PaxDb" id="195103-CPF_2662"/>
<evidence type="ECO:0000313" key="3">
    <source>
        <dbReference type="Proteomes" id="UP000001823"/>
    </source>
</evidence>
<dbReference type="HOGENOM" id="CLU_053345_2_2_9"/>
<evidence type="ECO:0000259" key="1">
    <source>
        <dbReference type="Pfam" id="PF07486"/>
    </source>
</evidence>
<gene>
    <name evidence="2" type="ordered locus">CPF_2662</name>
</gene>
<feature type="domain" description="Cell wall hydrolase SleB" evidence="1">
    <location>
        <begin position="97"/>
        <end position="197"/>
    </location>
</feature>
<dbReference type="STRING" id="195103.CPF_2662"/>
<dbReference type="KEGG" id="cpf:CPF_2662"/>
<dbReference type="EMBL" id="CP000246">
    <property type="protein sequence ID" value="ABG82347.1"/>
    <property type="molecule type" value="Genomic_DNA"/>
</dbReference>
<dbReference type="Proteomes" id="UP000001823">
    <property type="component" value="Chromosome"/>
</dbReference>
<organism evidence="2 3">
    <name type="scientific">Clostridium perfringens (strain ATCC 13124 / DSM 756 / JCM 1290 / NCIMB 6125 / NCTC 8237 / Type A)</name>
    <dbReference type="NCBI Taxonomy" id="195103"/>
    <lineage>
        <taxon>Bacteria</taxon>
        <taxon>Bacillati</taxon>
        <taxon>Bacillota</taxon>
        <taxon>Clostridia</taxon>
        <taxon>Eubacteriales</taxon>
        <taxon>Clostridiaceae</taxon>
        <taxon>Clostridium</taxon>
    </lineage>
</organism>
<keyword evidence="3" id="KW-1185">Reference proteome</keyword>
<sequence>MKKSIYNYFIFTFALLIITTLNEKEVLGLSLSNEHVTKNNYIELTEMASNSPNPEAEQSSNSNNEVVAVFQSSNSTISLTKDDIYLMSQVVYAESKGEPFDGKIAVASVILNRTTDSQFPDTIHGVITQKNAFSCVRNGKIDVVPDGDSYNAVLKAIEGYDPTNEALYFYNPKIATCSWMKGVEKTGEKSIGQHVFFNVT</sequence>
<reference evidence="2 3" key="1">
    <citation type="journal article" date="2006" name="Genome Res.">
        <title>Skewed genomic variability in strains of the toxigenic bacterial pathogen, Clostridium perfringens.</title>
        <authorList>
            <person name="Myers G.S."/>
            <person name="Rasko D.A."/>
            <person name="Cheung J.K."/>
            <person name="Ravel J."/>
            <person name="Seshadri R."/>
            <person name="Deboy R.T."/>
            <person name="Ren Q."/>
            <person name="Varga J."/>
            <person name="Awad M.M."/>
            <person name="Brinkac L.M."/>
            <person name="Daugherty S.C."/>
            <person name="Haft D.H."/>
            <person name="Dodson R.J."/>
            <person name="Madupu R."/>
            <person name="Nelson W.C."/>
            <person name="Rosovitz M.J."/>
            <person name="Sullivan S.A."/>
            <person name="Khouri H."/>
            <person name="Dimitrov G.I."/>
            <person name="Watkins K.L."/>
            <person name="Mulligan S."/>
            <person name="Benton J."/>
            <person name="Radune D."/>
            <person name="Fisher D.J."/>
            <person name="Atkins H.S."/>
            <person name="Hiscox T."/>
            <person name="Jost B.H."/>
            <person name="Billington S.J."/>
            <person name="Songer J.G."/>
            <person name="McClane B.A."/>
            <person name="Titball R.W."/>
            <person name="Rood J.I."/>
            <person name="Melville S.B."/>
            <person name="Paulsen I.T."/>
        </authorList>
    </citation>
    <scope>NUCLEOTIDE SEQUENCE [LARGE SCALE GENOMIC DNA]</scope>
    <source>
        <strain evidence="3">ATCC 13124 / DSM 756 / JCM 1290 / NCIMB 6125 / NCTC 8237 / S 107 / Type A</strain>
    </source>
</reference>
<dbReference type="GO" id="GO:0016787">
    <property type="term" value="F:hydrolase activity"/>
    <property type="evidence" value="ECO:0007669"/>
    <property type="project" value="InterPro"/>
</dbReference>